<evidence type="ECO:0000259" key="1">
    <source>
        <dbReference type="SMART" id="SM00065"/>
    </source>
</evidence>
<proteinExistence type="predicted"/>
<accession>A0AA48KKT6</accession>
<dbReference type="Gene3D" id="3.30.450.40">
    <property type="match status" value="1"/>
</dbReference>
<dbReference type="KEGG" id="rmai:MACH21_16170"/>
<dbReference type="AlphaFoldDB" id="A0AA48KKT6"/>
<dbReference type="Proteomes" id="UP001337723">
    <property type="component" value="Chromosome"/>
</dbReference>
<protein>
    <recommendedName>
        <fullName evidence="1">GAF domain-containing protein</fullName>
    </recommendedName>
</protein>
<dbReference type="Pfam" id="PF01590">
    <property type="entry name" value="GAF"/>
    <property type="match status" value="1"/>
</dbReference>
<sequence>MSTSFPLSPDEASRISVLKEMSILDTIEERKFDDITALTSMIFDVPSVTISLVDETRQWFKSHHGLNVCETDRGIAFCNYTVMSDQILEITDPLSDARFRDNPLVTGDFHLRYYCGAPIIIKGQTIGALCLLDYSERSALSETQRKILTGLAKIAADAILNRHLLQKSTMLLTGLLNPDRA</sequence>
<organism evidence="2 3">
    <name type="scientific">Roseicyclus marinus</name>
    <dbReference type="NCBI Taxonomy" id="2161673"/>
    <lineage>
        <taxon>Bacteria</taxon>
        <taxon>Pseudomonadati</taxon>
        <taxon>Pseudomonadota</taxon>
        <taxon>Alphaproteobacteria</taxon>
        <taxon>Rhodobacterales</taxon>
        <taxon>Roseobacteraceae</taxon>
        <taxon>Roseicyclus</taxon>
    </lineage>
</organism>
<dbReference type="PANTHER" id="PTHR43102:SF2">
    <property type="entry name" value="GAF DOMAIN-CONTAINING PROTEIN"/>
    <property type="match status" value="1"/>
</dbReference>
<reference evidence="2 3" key="1">
    <citation type="submission" date="2023-01" db="EMBL/GenBank/DDBJ databases">
        <title>Complete genome sequence of Roseicyclus marinus strain Dej080120_10.</title>
        <authorList>
            <person name="Ueki S."/>
            <person name="Maruyama F."/>
        </authorList>
    </citation>
    <scope>NUCLEOTIDE SEQUENCE [LARGE SCALE GENOMIC DNA]</scope>
    <source>
        <strain evidence="2 3">Dej080120_10</strain>
    </source>
</reference>
<dbReference type="EMBL" id="AP027266">
    <property type="protein sequence ID" value="BDW85440.1"/>
    <property type="molecule type" value="Genomic_DNA"/>
</dbReference>
<evidence type="ECO:0000313" key="3">
    <source>
        <dbReference type="Proteomes" id="UP001337723"/>
    </source>
</evidence>
<dbReference type="SMART" id="SM00065">
    <property type="entry name" value="GAF"/>
    <property type="match status" value="1"/>
</dbReference>
<dbReference type="InterPro" id="IPR029016">
    <property type="entry name" value="GAF-like_dom_sf"/>
</dbReference>
<keyword evidence="3" id="KW-1185">Reference proteome</keyword>
<name>A0AA48KKT6_9RHOB</name>
<dbReference type="InterPro" id="IPR003018">
    <property type="entry name" value="GAF"/>
</dbReference>
<dbReference type="PANTHER" id="PTHR43102">
    <property type="entry name" value="SLR1143 PROTEIN"/>
    <property type="match status" value="1"/>
</dbReference>
<feature type="domain" description="GAF" evidence="1">
    <location>
        <begin position="27"/>
        <end position="169"/>
    </location>
</feature>
<gene>
    <name evidence="2" type="ORF">MACH21_16170</name>
</gene>
<evidence type="ECO:0000313" key="2">
    <source>
        <dbReference type="EMBL" id="BDW85440.1"/>
    </source>
</evidence>
<dbReference type="RefSeq" id="WP_338276289.1">
    <property type="nucleotide sequence ID" value="NZ_AP027266.1"/>
</dbReference>
<dbReference type="SUPFAM" id="SSF55781">
    <property type="entry name" value="GAF domain-like"/>
    <property type="match status" value="1"/>
</dbReference>